<accession>A0A4C1Z3M0</accession>
<sequence length="134" mass="15093">MLQLHALRRLMQGDARHPKAPLGNNFRPPQPLHHRAVRTNIDFDLRKYPGKTCPSMHRNMHYKGLSPEGAKLKTAFTGRRVRLSFTQVLLKLHASGRLDVCTAPAERAPARGPSSRALVNYSSVMYLHFLVDSA</sequence>
<proteinExistence type="predicted"/>
<dbReference type="SUPFAM" id="SSF51069">
    <property type="entry name" value="Carbonic anhydrase"/>
    <property type="match status" value="1"/>
</dbReference>
<reference evidence="2 3" key="1">
    <citation type="journal article" date="2019" name="Commun. Biol.">
        <title>The bagworm genome reveals a unique fibroin gene that provides high tensile strength.</title>
        <authorList>
            <person name="Kono N."/>
            <person name="Nakamura H."/>
            <person name="Ohtoshi R."/>
            <person name="Tomita M."/>
            <person name="Numata K."/>
            <person name="Arakawa K."/>
        </authorList>
    </citation>
    <scope>NUCLEOTIDE SEQUENCE [LARGE SCALE GENOMIC DNA]</scope>
</reference>
<evidence type="ECO:0000313" key="3">
    <source>
        <dbReference type="Proteomes" id="UP000299102"/>
    </source>
</evidence>
<dbReference type="OrthoDB" id="5978072at2759"/>
<protein>
    <submittedName>
        <fullName evidence="2">Carbonic anhydrase-related protein 10</fullName>
    </submittedName>
</protein>
<dbReference type="InterPro" id="IPR036398">
    <property type="entry name" value="CA_dom_sf"/>
</dbReference>
<dbReference type="AlphaFoldDB" id="A0A4C1Z3M0"/>
<dbReference type="PROSITE" id="PS51144">
    <property type="entry name" value="ALPHA_CA_2"/>
    <property type="match status" value="1"/>
</dbReference>
<name>A0A4C1Z3M0_EUMVA</name>
<evidence type="ECO:0000313" key="2">
    <source>
        <dbReference type="EMBL" id="GBP81644.1"/>
    </source>
</evidence>
<keyword evidence="3" id="KW-1185">Reference proteome</keyword>
<dbReference type="Gene3D" id="3.10.200.10">
    <property type="entry name" value="Alpha carbonic anhydrase"/>
    <property type="match status" value="1"/>
</dbReference>
<dbReference type="Proteomes" id="UP000299102">
    <property type="component" value="Unassembled WGS sequence"/>
</dbReference>
<dbReference type="InterPro" id="IPR001148">
    <property type="entry name" value="CA_dom"/>
</dbReference>
<organism evidence="2 3">
    <name type="scientific">Eumeta variegata</name>
    <name type="common">Bagworm moth</name>
    <name type="synonym">Eumeta japonica</name>
    <dbReference type="NCBI Taxonomy" id="151549"/>
    <lineage>
        <taxon>Eukaryota</taxon>
        <taxon>Metazoa</taxon>
        <taxon>Ecdysozoa</taxon>
        <taxon>Arthropoda</taxon>
        <taxon>Hexapoda</taxon>
        <taxon>Insecta</taxon>
        <taxon>Pterygota</taxon>
        <taxon>Neoptera</taxon>
        <taxon>Endopterygota</taxon>
        <taxon>Lepidoptera</taxon>
        <taxon>Glossata</taxon>
        <taxon>Ditrysia</taxon>
        <taxon>Tineoidea</taxon>
        <taxon>Psychidae</taxon>
        <taxon>Oiketicinae</taxon>
        <taxon>Eumeta</taxon>
    </lineage>
</organism>
<gene>
    <name evidence="2" type="primary">CA10</name>
    <name evidence="2" type="ORF">EVAR_63849_1</name>
</gene>
<feature type="domain" description="Alpha-carbonic anhydrase" evidence="1">
    <location>
        <begin position="1"/>
        <end position="41"/>
    </location>
</feature>
<dbReference type="STRING" id="151549.A0A4C1Z3M0"/>
<dbReference type="EMBL" id="BGZK01001522">
    <property type="protein sequence ID" value="GBP81644.1"/>
    <property type="molecule type" value="Genomic_DNA"/>
</dbReference>
<comment type="caution">
    <text evidence="2">The sequence shown here is derived from an EMBL/GenBank/DDBJ whole genome shotgun (WGS) entry which is preliminary data.</text>
</comment>
<evidence type="ECO:0000259" key="1">
    <source>
        <dbReference type="PROSITE" id="PS51144"/>
    </source>
</evidence>